<feature type="coiled-coil region" evidence="5">
    <location>
        <begin position="47"/>
        <end position="81"/>
    </location>
</feature>
<evidence type="ECO:0000313" key="10">
    <source>
        <dbReference type="Proteomes" id="UP001501303"/>
    </source>
</evidence>
<dbReference type="PANTHER" id="PTHR47359">
    <property type="entry name" value="PEPTIDOGLYCAN DL-ENDOPEPTIDASE CWLO"/>
    <property type="match status" value="1"/>
</dbReference>
<evidence type="ECO:0000256" key="6">
    <source>
        <dbReference type="SAM" id="MobiDB-lite"/>
    </source>
</evidence>
<keyword evidence="2" id="KW-0645">Protease</keyword>
<name>A0ABN2PYS7_9ACTN</name>
<feature type="domain" description="NlpC/P60" evidence="8">
    <location>
        <begin position="232"/>
        <end position="346"/>
    </location>
</feature>
<evidence type="ECO:0000256" key="1">
    <source>
        <dbReference type="ARBA" id="ARBA00007074"/>
    </source>
</evidence>
<reference evidence="9 10" key="1">
    <citation type="journal article" date="2019" name="Int. J. Syst. Evol. Microbiol.">
        <title>The Global Catalogue of Microorganisms (GCM) 10K type strain sequencing project: providing services to taxonomists for standard genome sequencing and annotation.</title>
        <authorList>
            <consortium name="The Broad Institute Genomics Platform"/>
            <consortium name="The Broad Institute Genome Sequencing Center for Infectious Disease"/>
            <person name="Wu L."/>
            <person name="Ma J."/>
        </authorList>
    </citation>
    <scope>NUCLEOTIDE SEQUENCE [LARGE SCALE GENOMIC DNA]</scope>
    <source>
        <strain evidence="9 10">JCM 13581</strain>
    </source>
</reference>
<proteinExistence type="inferred from homology"/>
<keyword evidence="5" id="KW-0175">Coiled coil</keyword>
<dbReference type="SUPFAM" id="SSF54001">
    <property type="entry name" value="Cysteine proteinases"/>
    <property type="match status" value="1"/>
</dbReference>
<evidence type="ECO:0000256" key="3">
    <source>
        <dbReference type="ARBA" id="ARBA00022801"/>
    </source>
</evidence>
<comment type="caution">
    <text evidence="9">The sequence shown here is derived from an EMBL/GenBank/DDBJ whole genome shotgun (WGS) entry which is preliminary data.</text>
</comment>
<dbReference type="Gene3D" id="3.90.1720.10">
    <property type="entry name" value="endopeptidase domain like (from Nostoc punctiforme)"/>
    <property type="match status" value="1"/>
</dbReference>
<accession>A0ABN2PYS7</accession>
<gene>
    <name evidence="9" type="ORF">GCM10009716_47210</name>
</gene>
<dbReference type="PANTHER" id="PTHR47359:SF3">
    <property type="entry name" value="NLP_P60 DOMAIN-CONTAINING PROTEIN-RELATED"/>
    <property type="match status" value="1"/>
</dbReference>
<dbReference type="Pfam" id="PF00877">
    <property type="entry name" value="NLPC_P60"/>
    <property type="match status" value="1"/>
</dbReference>
<evidence type="ECO:0000259" key="8">
    <source>
        <dbReference type="PROSITE" id="PS51935"/>
    </source>
</evidence>
<dbReference type="InterPro" id="IPR038765">
    <property type="entry name" value="Papain-like_cys_pep_sf"/>
</dbReference>
<comment type="similarity">
    <text evidence="1">Belongs to the peptidase C40 family.</text>
</comment>
<dbReference type="EMBL" id="BAAAMJ010000080">
    <property type="protein sequence ID" value="GAA1934698.1"/>
    <property type="molecule type" value="Genomic_DNA"/>
</dbReference>
<dbReference type="Proteomes" id="UP001501303">
    <property type="component" value="Unassembled WGS sequence"/>
</dbReference>
<feature type="compositionally biased region" description="Basic and acidic residues" evidence="6">
    <location>
        <begin position="196"/>
        <end position="212"/>
    </location>
</feature>
<evidence type="ECO:0000256" key="7">
    <source>
        <dbReference type="SAM" id="SignalP"/>
    </source>
</evidence>
<feature type="chain" id="PRO_5046261816" evidence="7">
    <location>
        <begin position="39"/>
        <end position="346"/>
    </location>
</feature>
<evidence type="ECO:0000313" key="9">
    <source>
        <dbReference type="EMBL" id="GAA1934698.1"/>
    </source>
</evidence>
<evidence type="ECO:0000256" key="2">
    <source>
        <dbReference type="ARBA" id="ARBA00022670"/>
    </source>
</evidence>
<dbReference type="InterPro" id="IPR000064">
    <property type="entry name" value="NLP_P60_dom"/>
</dbReference>
<sequence length="346" mass="36925">MVSHRRPPHTGPGRYARITMLSAAAGAVAAVTLTPAAADPGAPPGDRADAARKVTELFAEAERAVEEYNGTAERVGELEREAERGRDLVAHGQDAVNRQRRALGSAAAAHYRSGGVNPSLTLLLSPDPDGYLHRAAVLERAGARQAGELTGLLRAQRRLEQRRTETEEKLSRLAAEREELGRKKEAVQRKLSAARRQYEQLTERERQEREQAARGAGRHPDGLPGPEAEAAASRAAAAVAAARRAVGRPYGWGQSGPSAFDCSGLVQWSYRQAGVSLPRTSQGQAGAGARVPLSGIRPGDIVVYRDDASHVGLYTGGGRVVHAPYPGARVRYDPVGMMPVTAVVRP</sequence>
<protein>
    <submittedName>
        <fullName evidence="9">C40 family peptidase</fullName>
    </submittedName>
</protein>
<keyword evidence="10" id="KW-1185">Reference proteome</keyword>
<feature type="signal peptide" evidence="7">
    <location>
        <begin position="1"/>
        <end position="38"/>
    </location>
</feature>
<dbReference type="RefSeq" id="WP_344266483.1">
    <property type="nucleotide sequence ID" value="NZ_BAAAMJ010000080.1"/>
</dbReference>
<dbReference type="InterPro" id="IPR051794">
    <property type="entry name" value="PG_Endopeptidase_C40"/>
</dbReference>
<keyword evidence="3" id="KW-0378">Hydrolase</keyword>
<organism evidence="9 10">
    <name type="scientific">Streptomyces sodiiphilus</name>
    <dbReference type="NCBI Taxonomy" id="226217"/>
    <lineage>
        <taxon>Bacteria</taxon>
        <taxon>Bacillati</taxon>
        <taxon>Actinomycetota</taxon>
        <taxon>Actinomycetes</taxon>
        <taxon>Kitasatosporales</taxon>
        <taxon>Streptomycetaceae</taxon>
        <taxon>Streptomyces</taxon>
    </lineage>
</organism>
<evidence type="ECO:0000256" key="4">
    <source>
        <dbReference type="ARBA" id="ARBA00022807"/>
    </source>
</evidence>
<feature type="region of interest" description="Disordered" evidence="6">
    <location>
        <begin position="195"/>
        <end position="231"/>
    </location>
</feature>
<keyword evidence="7" id="KW-0732">Signal</keyword>
<dbReference type="PROSITE" id="PS51935">
    <property type="entry name" value="NLPC_P60"/>
    <property type="match status" value="1"/>
</dbReference>
<evidence type="ECO:0000256" key="5">
    <source>
        <dbReference type="SAM" id="Coils"/>
    </source>
</evidence>
<keyword evidence="4" id="KW-0788">Thiol protease</keyword>